<feature type="coiled-coil region" evidence="1">
    <location>
        <begin position="694"/>
        <end position="860"/>
    </location>
</feature>
<dbReference type="Proteomes" id="UP000549394">
    <property type="component" value="Unassembled WGS sequence"/>
</dbReference>
<dbReference type="AlphaFoldDB" id="A0A7I8W9V6"/>
<proteinExistence type="predicted"/>
<evidence type="ECO:0000313" key="4">
    <source>
        <dbReference type="Proteomes" id="UP000549394"/>
    </source>
</evidence>
<keyword evidence="1" id="KW-0175">Coiled coil</keyword>
<evidence type="ECO:0000256" key="2">
    <source>
        <dbReference type="SAM" id="MobiDB-lite"/>
    </source>
</evidence>
<feature type="coiled-coil region" evidence="1">
    <location>
        <begin position="91"/>
        <end position="665"/>
    </location>
</feature>
<reference evidence="3 4" key="1">
    <citation type="submission" date="2020-08" db="EMBL/GenBank/DDBJ databases">
        <authorList>
            <person name="Hejnol A."/>
        </authorList>
    </citation>
    <scope>NUCLEOTIDE SEQUENCE [LARGE SCALE GENOMIC DNA]</scope>
</reference>
<protein>
    <submittedName>
        <fullName evidence="3">DgyrCDS13167</fullName>
    </submittedName>
</protein>
<keyword evidence="4" id="KW-1185">Reference proteome</keyword>
<feature type="region of interest" description="Disordered" evidence="2">
    <location>
        <begin position="1"/>
        <end position="34"/>
    </location>
</feature>
<dbReference type="EMBL" id="CAJFCJ010000024">
    <property type="protein sequence ID" value="CAD5124923.1"/>
    <property type="molecule type" value="Genomic_DNA"/>
</dbReference>
<evidence type="ECO:0000313" key="3">
    <source>
        <dbReference type="EMBL" id="CAD5124923.1"/>
    </source>
</evidence>
<comment type="caution">
    <text evidence="3">The sequence shown here is derived from an EMBL/GenBank/DDBJ whole genome shotgun (WGS) entry which is preliminary data.</text>
</comment>
<evidence type="ECO:0000256" key="1">
    <source>
        <dbReference type="SAM" id="Coils"/>
    </source>
</evidence>
<feature type="compositionally biased region" description="Basic and acidic residues" evidence="2">
    <location>
        <begin position="19"/>
        <end position="34"/>
    </location>
</feature>
<sequence length="972" mass="114420">MEAFSRFIARIRDEDDEKKEDKDKDTKEGDAIVKDENKKLEKDVQLEKERTKELSDQVTSKNALLEQGVSKAIENGSLKIAPDAATSIADLQNLRTECSILQRQLELSQKTVEEAHIAKENAEYKLRAYETQSGNQNSILEALNNAKIQAEQKADLRQNTAGSKALVSVKDGELAQLKALNRNLKKELELLSEQLRIAKDEMLSNREEIKALTFALKNKLLEEREARKNLEKRLWEKENECLSHDSDFRTVSRTLSITSDERDGYKAKLDDLNERVHEMVNEKSKLQHELRVKENKLDEAIMMRKQTERQLESTKEELNELQLSRDCLHEITDNQKSSVSAAKKQATKYHQEKTELKKTISGLEGEKHKLQRNLRESESEKDQLISDKEKLAKDVIKIATQLENKDELLIEQKHRYENAIENIKLDFINETTKLAQLKDAAENEAKKLKEEKRELEHELELREREMTDYDKNSDNNEYFSREKKDLNNKLQALQNENRDLSSEVKKVNQSLYLLEKDKEHLDKLIQEKDKQYSQLREELNTERHKFMNDIFSLREKSYQQEKQTDNKIADISEKYKRSRSEKEELNMQYTDLLRSYENVKGDIKELEYQNERLNSHIESIGNNTQYAEKQCDVYKARNESLKQQLAKEEEEKQKLKGQLINCQTELIKVKEYYDNYKREGESSITLLTTNQDYTKGLEEQLKDARNQILTLQEELEKTKLEYECKIKLIQDELDAIKGTSVNKIDDLTKENERLSTNLQDTKRILSDKIEKLKNLQTELEDTKSAYEHKSNELIKNQSKLRLELETRQELEERLNKREEMMNELLTNSEKDKTHIIEISNAKLNSVLKRVEERDKELEVQTEHYQDIEKKNVQSEYKIVNEFSTKLKEADDRLKREKMSHSLTKRQLEMAHEDCEILREQLRMNRSKYNQRILSMANFDSGKNRSEKINEIIARSEEKAQRLLESGKVFDIP</sequence>
<dbReference type="OrthoDB" id="6287438at2759"/>
<organism evidence="3 4">
    <name type="scientific">Dimorphilus gyrociliatus</name>
    <dbReference type="NCBI Taxonomy" id="2664684"/>
    <lineage>
        <taxon>Eukaryota</taxon>
        <taxon>Metazoa</taxon>
        <taxon>Spiralia</taxon>
        <taxon>Lophotrochozoa</taxon>
        <taxon>Annelida</taxon>
        <taxon>Polychaeta</taxon>
        <taxon>Polychaeta incertae sedis</taxon>
        <taxon>Dinophilidae</taxon>
        <taxon>Dimorphilus</taxon>
    </lineage>
</organism>
<accession>A0A7I8W9V6</accession>
<gene>
    <name evidence="3" type="ORF">DGYR_LOCUS12395</name>
</gene>
<name>A0A7I8W9V6_9ANNE</name>